<dbReference type="EMBL" id="JN638751">
    <property type="protein sequence ID" value="AEO93895.1"/>
    <property type="molecule type" value="Genomic_DNA"/>
</dbReference>
<feature type="compositionally biased region" description="Low complexity" evidence="1">
    <location>
        <begin position="195"/>
        <end position="205"/>
    </location>
</feature>
<proteinExistence type="predicted"/>
<organism evidence="2 3">
    <name type="scientific">Bacillus phage G</name>
    <dbReference type="NCBI Taxonomy" id="2884420"/>
    <lineage>
        <taxon>Viruses</taxon>
        <taxon>Duplodnaviria</taxon>
        <taxon>Heunggongvirae</taxon>
        <taxon>Uroviricota</taxon>
        <taxon>Caudoviricetes</taxon>
        <taxon>Donellivirus</taxon>
        <taxon>Donellivirus gee</taxon>
    </lineage>
</organism>
<feature type="compositionally biased region" description="Basic and acidic residues" evidence="1">
    <location>
        <begin position="253"/>
        <end position="269"/>
    </location>
</feature>
<dbReference type="GeneID" id="18563860"/>
<evidence type="ECO:0000313" key="3">
    <source>
        <dbReference type="Proteomes" id="UP000009273"/>
    </source>
</evidence>
<evidence type="ECO:0000313" key="2">
    <source>
        <dbReference type="EMBL" id="AEO93895.1"/>
    </source>
</evidence>
<name>G3MB32_9CAUD</name>
<protein>
    <submittedName>
        <fullName evidence="2">Gp652</fullName>
    </submittedName>
</protein>
<reference evidence="2 3" key="1">
    <citation type="submission" date="2011-09" db="EMBL/GenBank/DDBJ databases">
        <authorList>
            <person name="Pope W.H."/>
            <person name="Pedulla M.L."/>
            <person name="Ford M.E."/>
            <person name="Peebles C.L."/>
            <person name="Hatfull G.H."/>
            <person name="Hendrix R.W."/>
        </authorList>
    </citation>
    <scope>NUCLEOTIDE SEQUENCE [LARGE SCALE GENOMIC DNA]</scope>
    <source>
        <strain evidence="2">G</strain>
    </source>
</reference>
<dbReference type="KEGG" id="vg:18563860"/>
<sequence length="269" mass="29566">METIKKMELLPESAGYRDAAKIAKELGIAYVGVSKGDLITKVNEKIEKINNGEIEVPVIEETADPVDSKDTTNEETVAKPAGTESPAQQAAQTARAKREKAPKVEVKKWYEEEGANPYEPGDVVKIIGGKDLIGRLLKTIEPSTKKDMIKGKLIHPVTGKLQNTVISIAFERLELHQKAAEAEAAEKAKVEAEAAATNVEQATEAPVNQQAQVEEVKNEEVTQTEDQEVKEVNENPENQENKEEITAGAEEEITVKQEDEQQNEVKEAE</sequence>
<dbReference type="Proteomes" id="UP000009273">
    <property type="component" value="Segment"/>
</dbReference>
<feature type="compositionally biased region" description="Basic and acidic residues" evidence="1">
    <location>
        <begin position="227"/>
        <end position="245"/>
    </location>
</feature>
<dbReference type="RefSeq" id="YP_009015944.1">
    <property type="nucleotide sequence ID" value="NC_023719.1"/>
</dbReference>
<accession>G3MB32</accession>
<feature type="region of interest" description="Disordered" evidence="1">
    <location>
        <begin position="63"/>
        <end position="98"/>
    </location>
</feature>
<feature type="region of interest" description="Disordered" evidence="1">
    <location>
        <begin position="195"/>
        <end position="269"/>
    </location>
</feature>
<keyword evidence="3" id="KW-1185">Reference proteome</keyword>
<gene>
    <name evidence="2" type="primary">652</name>
    <name evidence="2" type="ORF">G_652</name>
</gene>
<evidence type="ECO:0000256" key="1">
    <source>
        <dbReference type="SAM" id="MobiDB-lite"/>
    </source>
</evidence>